<gene>
    <name evidence="7" type="primary">wrbA</name>
    <name evidence="7" type="ORF">G3N56_06675</name>
</gene>
<keyword evidence="8" id="KW-1185">Reference proteome</keyword>
<dbReference type="PROSITE" id="PS50902">
    <property type="entry name" value="FLAVODOXIN_LIKE"/>
    <property type="match status" value="1"/>
</dbReference>
<keyword evidence="5" id="KW-0547">Nucleotide-binding</keyword>
<keyword evidence="3 5" id="KW-0288">FMN</keyword>
<dbReference type="EC" id="1.6.5.2" evidence="5"/>
<comment type="cofactor">
    <cofactor evidence="5">
        <name>FMN</name>
        <dbReference type="ChEBI" id="CHEBI:58210"/>
    </cofactor>
    <text evidence="5">Binds 1 FMN per monomer.</text>
</comment>
<comment type="caution">
    <text evidence="5">Lacks conserved residue(s) required for the propagation of feature annotation.</text>
</comment>
<accession>A0A7K3NJN4</accession>
<evidence type="ECO:0000313" key="8">
    <source>
        <dbReference type="Proteomes" id="UP000469724"/>
    </source>
</evidence>
<keyword evidence="2 5" id="KW-0285">Flavoprotein</keyword>
<protein>
    <recommendedName>
        <fullName evidence="5">NAD(P)H dehydrogenase (quinone)</fullName>
        <ecNumber evidence="5">1.6.5.2</ecNumber>
    </recommendedName>
    <alternativeName>
        <fullName evidence="5">NAD(P)H:quinone oxidoreductase</fullName>
        <shortName evidence="5">NQO</shortName>
    </alternativeName>
</protein>
<comment type="similarity">
    <text evidence="1 5">Belongs to the WrbA family.</text>
</comment>
<dbReference type="Pfam" id="PF03358">
    <property type="entry name" value="FMN_red"/>
    <property type="match status" value="1"/>
</dbReference>
<feature type="binding site" evidence="5">
    <location>
        <position position="102"/>
    </location>
    <ligand>
        <name>substrate</name>
    </ligand>
</feature>
<dbReference type="RefSeq" id="WP_163301478.1">
    <property type="nucleotide sequence ID" value="NZ_JAAGRQ010000019.1"/>
</dbReference>
<dbReference type="Proteomes" id="UP000469724">
    <property type="component" value="Unassembled WGS sequence"/>
</dbReference>
<dbReference type="GO" id="GO:0016020">
    <property type="term" value="C:membrane"/>
    <property type="evidence" value="ECO:0007669"/>
    <property type="project" value="TreeGrafter"/>
</dbReference>
<dbReference type="FunFam" id="3.40.50.360:FF:000001">
    <property type="entry name" value="NAD(P)H dehydrogenase (Quinone) FQR1-like"/>
    <property type="match status" value="1"/>
</dbReference>
<proteinExistence type="inferred from homology"/>
<evidence type="ECO:0000313" key="7">
    <source>
        <dbReference type="EMBL" id="NDY56426.1"/>
    </source>
</evidence>
<dbReference type="InterPro" id="IPR008254">
    <property type="entry name" value="Flavodoxin/NO_synth"/>
</dbReference>
<dbReference type="SUPFAM" id="SSF52218">
    <property type="entry name" value="Flavoproteins"/>
    <property type="match status" value="1"/>
</dbReference>
<evidence type="ECO:0000256" key="2">
    <source>
        <dbReference type="ARBA" id="ARBA00022630"/>
    </source>
</evidence>
<feature type="binding site" evidence="5">
    <location>
        <begin position="82"/>
        <end position="84"/>
    </location>
    <ligand>
        <name>FMN</name>
        <dbReference type="ChEBI" id="CHEBI:58210"/>
    </ligand>
</feature>
<sequence length="203" mass="21167">MNVLTVYYSLYGHVSALAQAAAEGVAEIPGAVATLRRVPETLSPEVIEKMGAADIQKSLSVVPVCTLDELEAADAILFGTPTRFGNMCGQMRQFLDATGGLWAKGALVGKPAGVFCSTATQHGGQETTLVSFIYTLLHHGMVVVGLPYSFSGQTRVDEITGGSPYGATTIAGPDGSRRPSENELAAARFQGRHLAAIAAKLTA</sequence>
<dbReference type="EMBL" id="JAAGRQ010000019">
    <property type="protein sequence ID" value="NDY56426.1"/>
    <property type="molecule type" value="Genomic_DNA"/>
</dbReference>
<organism evidence="7 8">
    <name type="scientific">Desulfolutivibrio sulfodismutans</name>
    <dbReference type="NCBI Taxonomy" id="63561"/>
    <lineage>
        <taxon>Bacteria</taxon>
        <taxon>Pseudomonadati</taxon>
        <taxon>Thermodesulfobacteriota</taxon>
        <taxon>Desulfovibrionia</taxon>
        <taxon>Desulfovibrionales</taxon>
        <taxon>Desulfovibrionaceae</taxon>
        <taxon>Desulfolutivibrio</taxon>
    </lineage>
</organism>
<dbReference type="NCBIfam" id="NF002999">
    <property type="entry name" value="PRK03767.1"/>
    <property type="match status" value="1"/>
</dbReference>
<dbReference type="AlphaFoldDB" id="A0A7K3NJN4"/>
<evidence type="ECO:0000256" key="3">
    <source>
        <dbReference type="ARBA" id="ARBA00022643"/>
    </source>
</evidence>
<dbReference type="InterPro" id="IPR029039">
    <property type="entry name" value="Flavoprotein-like_sf"/>
</dbReference>
<keyword evidence="5" id="KW-0520">NAD</keyword>
<dbReference type="GO" id="GO:0050660">
    <property type="term" value="F:flavin adenine dinucleotide binding"/>
    <property type="evidence" value="ECO:0007669"/>
    <property type="project" value="UniProtKB-UniRule"/>
</dbReference>
<comment type="caution">
    <text evidence="7">The sequence shown here is derived from an EMBL/GenBank/DDBJ whole genome shotgun (WGS) entry which is preliminary data.</text>
</comment>
<feature type="binding site" evidence="5">
    <location>
        <position position="138"/>
    </location>
    <ligand>
        <name>FMN</name>
        <dbReference type="ChEBI" id="CHEBI:58210"/>
    </ligand>
</feature>
<dbReference type="GO" id="GO:0003955">
    <property type="term" value="F:NAD(P)H dehydrogenase (quinone) activity"/>
    <property type="evidence" value="ECO:0007669"/>
    <property type="project" value="UniProtKB-UniRule"/>
</dbReference>
<dbReference type="GO" id="GO:0010181">
    <property type="term" value="F:FMN binding"/>
    <property type="evidence" value="ECO:0007669"/>
    <property type="project" value="InterPro"/>
</dbReference>
<feature type="domain" description="Flavodoxin-like" evidence="6">
    <location>
        <begin position="3"/>
        <end position="194"/>
    </location>
</feature>
<dbReference type="HAMAP" id="MF_01017">
    <property type="entry name" value="NQOR"/>
    <property type="match status" value="1"/>
</dbReference>
<evidence type="ECO:0000256" key="4">
    <source>
        <dbReference type="ARBA" id="ARBA00023002"/>
    </source>
</evidence>
<evidence type="ECO:0000259" key="6">
    <source>
        <dbReference type="PROSITE" id="PS50902"/>
    </source>
</evidence>
<dbReference type="GO" id="GO:0050661">
    <property type="term" value="F:NADP binding"/>
    <property type="evidence" value="ECO:0007669"/>
    <property type="project" value="UniProtKB-UniRule"/>
</dbReference>
<dbReference type="InterPro" id="IPR010089">
    <property type="entry name" value="Flavoprotein_WrbA-like"/>
</dbReference>
<feature type="binding site" evidence="5">
    <location>
        <position position="11"/>
    </location>
    <ligand>
        <name>NAD(+)</name>
        <dbReference type="ChEBI" id="CHEBI:57540"/>
    </ligand>
</feature>
<evidence type="ECO:0000256" key="1">
    <source>
        <dbReference type="ARBA" id="ARBA00006961"/>
    </source>
</evidence>
<comment type="catalytic activity">
    <reaction evidence="5">
        <text>a quinone + NADH + H(+) = a quinol + NAD(+)</text>
        <dbReference type="Rhea" id="RHEA:46160"/>
        <dbReference type="ChEBI" id="CHEBI:15378"/>
        <dbReference type="ChEBI" id="CHEBI:24646"/>
        <dbReference type="ChEBI" id="CHEBI:57540"/>
        <dbReference type="ChEBI" id="CHEBI:57945"/>
        <dbReference type="ChEBI" id="CHEBI:132124"/>
        <dbReference type="EC" id="1.6.5.2"/>
    </reaction>
</comment>
<keyword evidence="5" id="KW-0521">NADP</keyword>
<dbReference type="GO" id="GO:0051287">
    <property type="term" value="F:NAD binding"/>
    <property type="evidence" value="ECO:0007669"/>
    <property type="project" value="UniProtKB-UniRule"/>
</dbReference>
<dbReference type="NCBIfam" id="TIGR01755">
    <property type="entry name" value="flav_wrbA"/>
    <property type="match status" value="1"/>
</dbReference>
<evidence type="ECO:0000256" key="5">
    <source>
        <dbReference type="HAMAP-Rule" id="MF_01017"/>
    </source>
</evidence>
<keyword evidence="4 5" id="KW-0560">Oxidoreductase</keyword>
<dbReference type="Gene3D" id="3.40.50.360">
    <property type="match status" value="1"/>
</dbReference>
<dbReference type="PANTHER" id="PTHR30546">
    <property type="entry name" value="FLAVODOXIN-RELATED PROTEIN WRBA-RELATED"/>
    <property type="match status" value="1"/>
</dbReference>
<dbReference type="InterPro" id="IPR037513">
    <property type="entry name" value="NQO"/>
</dbReference>
<name>A0A7K3NJN4_9BACT</name>
<comment type="catalytic activity">
    <reaction evidence="5">
        <text>a quinone + NADPH + H(+) = a quinol + NADP(+)</text>
        <dbReference type="Rhea" id="RHEA:46164"/>
        <dbReference type="ChEBI" id="CHEBI:15378"/>
        <dbReference type="ChEBI" id="CHEBI:24646"/>
        <dbReference type="ChEBI" id="CHEBI:57783"/>
        <dbReference type="ChEBI" id="CHEBI:58349"/>
        <dbReference type="ChEBI" id="CHEBI:132124"/>
        <dbReference type="EC" id="1.6.5.2"/>
    </reaction>
</comment>
<reference evidence="7 8" key="1">
    <citation type="submission" date="2020-02" db="EMBL/GenBank/DDBJ databases">
        <title>Comparative genomics of sulfur disproportionating microorganisms.</title>
        <authorList>
            <person name="Ward L.M."/>
            <person name="Bertran E."/>
            <person name="Johnston D.T."/>
        </authorList>
    </citation>
    <scope>NUCLEOTIDE SEQUENCE [LARGE SCALE GENOMIC DNA]</scope>
    <source>
        <strain evidence="7 8">DSM 3696</strain>
    </source>
</reference>
<dbReference type="PANTHER" id="PTHR30546:SF23">
    <property type="entry name" value="FLAVOPROTEIN-LIKE PROTEIN YCP4-RELATED"/>
    <property type="match status" value="1"/>
</dbReference>
<dbReference type="InterPro" id="IPR005025">
    <property type="entry name" value="FMN_Rdtase-like_dom"/>
</dbReference>
<feature type="binding site" evidence="5">
    <location>
        <begin position="9"/>
        <end position="14"/>
    </location>
    <ligand>
        <name>FMN</name>
        <dbReference type="ChEBI" id="CHEBI:58210"/>
    </ligand>
</feature>